<evidence type="ECO:0000313" key="2">
    <source>
        <dbReference type="EMBL" id="QPE05686.1"/>
    </source>
</evidence>
<dbReference type="EMBL" id="CP064760">
    <property type="protein sequence ID" value="QPE05686.1"/>
    <property type="molecule type" value="Genomic_DNA"/>
</dbReference>
<proteinExistence type="predicted"/>
<sequence length="178" mass="19486">MRREQLEHAIRAATTIVQQSEIIVIGSQAILGSWDEDELPAEAVMSVEVDMCPLVDDDAESLATEIDAVAGEMSTFHETHGFYIQGVGRRTARLPLGWETRLVTVTGENTAGAVGLCLDPHDLCAAKLIAYRDKDRIFVAALLDASLVDSALIAERLTWVPDETQRAATARAWLTPWL</sequence>
<dbReference type="InterPro" id="IPR045792">
    <property type="entry name" value="DUF6036"/>
</dbReference>
<dbReference type="Proteomes" id="UP000594480">
    <property type="component" value="Chromosome"/>
</dbReference>
<dbReference type="KEGG" id="msf:IT882_06790"/>
<protein>
    <recommendedName>
        <fullName evidence="1">DUF6036 domain-containing protein</fullName>
    </recommendedName>
</protein>
<keyword evidence="3" id="KW-1185">Reference proteome</keyword>
<reference evidence="2 3" key="1">
    <citation type="submission" date="2020-11" db="EMBL/GenBank/DDBJ databases">
        <title>Amino acid is mineralized and recycled by bacteria in oceanic microbiome.</title>
        <authorList>
            <person name="Zheng L.Y."/>
        </authorList>
    </citation>
    <scope>NUCLEOTIDE SEQUENCE [LARGE SCALE GENOMIC DNA]</scope>
    <source>
        <strain evidence="2 3">A32-1</strain>
    </source>
</reference>
<evidence type="ECO:0000259" key="1">
    <source>
        <dbReference type="Pfam" id="PF19502"/>
    </source>
</evidence>
<accession>A0A7S8RI11</accession>
<dbReference type="Pfam" id="PF19502">
    <property type="entry name" value="DUF6036"/>
    <property type="match status" value="1"/>
</dbReference>
<gene>
    <name evidence="2" type="ORF">IT882_06790</name>
</gene>
<evidence type="ECO:0000313" key="3">
    <source>
        <dbReference type="Proteomes" id="UP000594480"/>
    </source>
</evidence>
<dbReference type="RefSeq" id="WP_195693701.1">
    <property type="nucleotide sequence ID" value="NZ_CP064760.1"/>
</dbReference>
<name>A0A7S8RI11_9MICO</name>
<dbReference type="AlphaFoldDB" id="A0A7S8RI11"/>
<organism evidence="2 3">
    <name type="scientific">Microbacterium schleiferi</name>
    <dbReference type="NCBI Taxonomy" id="69362"/>
    <lineage>
        <taxon>Bacteria</taxon>
        <taxon>Bacillati</taxon>
        <taxon>Actinomycetota</taxon>
        <taxon>Actinomycetes</taxon>
        <taxon>Micrococcales</taxon>
        <taxon>Microbacteriaceae</taxon>
        <taxon>Microbacterium</taxon>
    </lineage>
</organism>
<feature type="domain" description="DUF6036" evidence="1">
    <location>
        <begin position="8"/>
        <end position="150"/>
    </location>
</feature>